<accession>A0A7I9VNP8</accession>
<evidence type="ECO:0000259" key="6">
    <source>
        <dbReference type="PROSITE" id="PS50977"/>
    </source>
</evidence>
<dbReference type="PROSITE" id="PS50977">
    <property type="entry name" value="HTH_TETR_2"/>
    <property type="match status" value="1"/>
</dbReference>
<protein>
    <submittedName>
        <fullName evidence="7">TetR family transcriptional regulator</fullName>
    </submittedName>
</protein>
<dbReference type="InterPro" id="IPR049484">
    <property type="entry name" value="Rv0078-like_C"/>
</dbReference>
<keyword evidence="8" id="KW-1185">Reference proteome</keyword>
<feature type="region of interest" description="Disordered" evidence="5">
    <location>
        <begin position="1"/>
        <end position="22"/>
    </location>
</feature>
<dbReference type="InterPro" id="IPR001647">
    <property type="entry name" value="HTH_TetR"/>
</dbReference>
<evidence type="ECO:0000256" key="1">
    <source>
        <dbReference type="ARBA" id="ARBA00023015"/>
    </source>
</evidence>
<evidence type="ECO:0000256" key="4">
    <source>
        <dbReference type="PROSITE-ProRule" id="PRU00335"/>
    </source>
</evidence>
<dbReference type="PRINTS" id="PR00455">
    <property type="entry name" value="HTHTETR"/>
</dbReference>
<dbReference type="Pfam" id="PF21351">
    <property type="entry name" value="TetR_C_41"/>
    <property type="match status" value="1"/>
</dbReference>
<dbReference type="EMBL" id="BJTG01000005">
    <property type="protein sequence ID" value="GEJ57730.1"/>
    <property type="molecule type" value="Genomic_DNA"/>
</dbReference>
<keyword evidence="2 4" id="KW-0238">DNA-binding</keyword>
<dbReference type="InterPro" id="IPR009057">
    <property type="entry name" value="Homeodomain-like_sf"/>
</dbReference>
<keyword evidence="3" id="KW-0804">Transcription</keyword>
<organism evidence="7 8">
    <name type="scientific">Anaeromyxobacter diazotrophicus</name>
    <dbReference type="NCBI Taxonomy" id="2590199"/>
    <lineage>
        <taxon>Bacteria</taxon>
        <taxon>Pseudomonadati</taxon>
        <taxon>Myxococcota</taxon>
        <taxon>Myxococcia</taxon>
        <taxon>Myxococcales</taxon>
        <taxon>Cystobacterineae</taxon>
        <taxon>Anaeromyxobacteraceae</taxon>
        <taxon>Anaeromyxobacter</taxon>
    </lineage>
</organism>
<evidence type="ECO:0000256" key="3">
    <source>
        <dbReference type="ARBA" id="ARBA00023163"/>
    </source>
</evidence>
<name>A0A7I9VNP8_9BACT</name>
<dbReference type="Gene3D" id="1.10.357.10">
    <property type="entry name" value="Tetracycline Repressor, domain 2"/>
    <property type="match status" value="1"/>
</dbReference>
<comment type="caution">
    <text evidence="7">The sequence shown here is derived from an EMBL/GenBank/DDBJ whole genome shotgun (WGS) entry which is preliminary data.</text>
</comment>
<keyword evidence="1" id="KW-0805">Transcription regulation</keyword>
<sequence length="214" mass="23555">MDVKGSPHRGRRSRREQGAEETRAALVSTARSLFAARGYADVSIDDITEGTRVTRGALYHHFEDKRELFRAVVEAVERELTDEVRRQGEGPGGPWEQLRAACEAYLDACLRPEVQRIIVLDAPPFLTWRGWCEIDKRYGLGVFEGLLGKARDAGLLETRSVETAAQLLLGALNTGARVVADAADKAAARRSVLETIERLLAGFWVGRPAAGQRG</sequence>
<dbReference type="PROSITE" id="PS01081">
    <property type="entry name" value="HTH_TETR_1"/>
    <property type="match status" value="1"/>
</dbReference>
<feature type="domain" description="HTH tetR-type" evidence="6">
    <location>
        <begin position="20"/>
        <end position="80"/>
    </location>
</feature>
<proteinExistence type="predicted"/>
<evidence type="ECO:0000256" key="2">
    <source>
        <dbReference type="ARBA" id="ARBA00023125"/>
    </source>
</evidence>
<dbReference type="PANTHER" id="PTHR47506:SF3">
    <property type="entry name" value="HTH-TYPE TRANSCRIPTIONAL REGULATOR LMRA"/>
    <property type="match status" value="1"/>
</dbReference>
<dbReference type="Pfam" id="PF00440">
    <property type="entry name" value="TetR_N"/>
    <property type="match status" value="1"/>
</dbReference>
<reference evidence="8" key="1">
    <citation type="journal article" date="2020" name="Appl. Environ. Microbiol.">
        <title>Diazotrophic Anaeromyxobacter Isolates from Soils.</title>
        <authorList>
            <person name="Masuda Y."/>
            <person name="Yamanaka H."/>
            <person name="Xu Z.X."/>
            <person name="Shiratori Y."/>
            <person name="Aono T."/>
            <person name="Amachi S."/>
            <person name="Senoo K."/>
            <person name="Itoh H."/>
        </authorList>
    </citation>
    <scope>NUCLEOTIDE SEQUENCE [LARGE SCALE GENOMIC DNA]</scope>
    <source>
        <strain evidence="8">R267</strain>
    </source>
</reference>
<evidence type="ECO:0000313" key="8">
    <source>
        <dbReference type="Proteomes" id="UP000503640"/>
    </source>
</evidence>
<dbReference type="SUPFAM" id="SSF46689">
    <property type="entry name" value="Homeodomain-like"/>
    <property type="match status" value="1"/>
</dbReference>
<gene>
    <name evidence="7" type="ORF">AMYX_24710</name>
</gene>
<dbReference type="InterPro" id="IPR023772">
    <property type="entry name" value="DNA-bd_HTH_TetR-type_CS"/>
</dbReference>
<dbReference type="GO" id="GO:0003677">
    <property type="term" value="F:DNA binding"/>
    <property type="evidence" value="ECO:0007669"/>
    <property type="project" value="UniProtKB-UniRule"/>
</dbReference>
<dbReference type="PANTHER" id="PTHR47506">
    <property type="entry name" value="TRANSCRIPTIONAL REGULATORY PROTEIN"/>
    <property type="match status" value="1"/>
</dbReference>
<feature type="DNA-binding region" description="H-T-H motif" evidence="4">
    <location>
        <begin position="43"/>
        <end position="62"/>
    </location>
</feature>
<dbReference type="RefSeq" id="WP_176065564.1">
    <property type="nucleotide sequence ID" value="NZ_BJTG01000005.1"/>
</dbReference>
<dbReference type="Proteomes" id="UP000503640">
    <property type="component" value="Unassembled WGS sequence"/>
</dbReference>
<evidence type="ECO:0000313" key="7">
    <source>
        <dbReference type="EMBL" id="GEJ57730.1"/>
    </source>
</evidence>
<dbReference type="AlphaFoldDB" id="A0A7I9VNP8"/>
<feature type="compositionally biased region" description="Basic residues" evidence="5">
    <location>
        <begin position="1"/>
        <end position="14"/>
    </location>
</feature>
<evidence type="ECO:0000256" key="5">
    <source>
        <dbReference type="SAM" id="MobiDB-lite"/>
    </source>
</evidence>